<evidence type="ECO:0000256" key="1">
    <source>
        <dbReference type="ARBA" id="ARBA00023270"/>
    </source>
</evidence>
<keyword evidence="1" id="KW-0704">Schiff base</keyword>
<organism evidence="2 3">
    <name type="scientific">Crucibulum laeve</name>
    <dbReference type="NCBI Taxonomy" id="68775"/>
    <lineage>
        <taxon>Eukaryota</taxon>
        <taxon>Fungi</taxon>
        <taxon>Dikarya</taxon>
        <taxon>Basidiomycota</taxon>
        <taxon>Agaricomycotina</taxon>
        <taxon>Agaricomycetes</taxon>
        <taxon>Agaricomycetidae</taxon>
        <taxon>Agaricales</taxon>
        <taxon>Agaricineae</taxon>
        <taxon>Nidulariaceae</taxon>
        <taxon>Crucibulum</taxon>
    </lineage>
</organism>
<dbReference type="SUPFAM" id="SSF51569">
    <property type="entry name" value="Aldolase"/>
    <property type="match status" value="1"/>
</dbReference>
<dbReference type="InterPro" id="IPR013785">
    <property type="entry name" value="Aldolase_TIM"/>
</dbReference>
<dbReference type="GO" id="GO:0004801">
    <property type="term" value="F:transaldolase activity"/>
    <property type="evidence" value="ECO:0007669"/>
    <property type="project" value="TreeGrafter"/>
</dbReference>
<reference evidence="2 3" key="1">
    <citation type="journal article" date="2019" name="Nat. Ecol. Evol.">
        <title>Megaphylogeny resolves global patterns of mushroom evolution.</title>
        <authorList>
            <person name="Varga T."/>
            <person name="Krizsan K."/>
            <person name="Foldi C."/>
            <person name="Dima B."/>
            <person name="Sanchez-Garcia M."/>
            <person name="Sanchez-Ramirez S."/>
            <person name="Szollosi G.J."/>
            <person name="Szarkandi J.G."/>
            <person name="Papp V."/>
            <person name="Albert L."/>
            <person name="Andreopoulos W."/>
            <person name="Angelini C."/>
            <person name="Antonin V."/>
            <person name="Barry K.W."/>
            <person name="Bougher N.L."/>
            <person name="Buchanan P."/>
            <person name="Buyck B."/>
            <person name="Bense V."/>
            <person name="Catcheside P."/>
            <person name="Chovatia M."/>
            <person name="Cooper J."/>
            <person name="Damon W."/>
            <person name="Desjardin D."/>
            <person name="Finy P."/>
            <person name="Geml J."/>
            <person name="Haridas S."/>
            <person name="Hughes K."/>
            <person name="Justo A."/>
            <person name="Karasinski D."/>
            <person name="Kautmanova I."/>
            <person name="Kiss B."/>
            <person name="Kocsube S."/>
            <person name="Kotiranta H."/>
            <person name="LaButti K.M."/>
            <person name="Lechner B.E."/>
            <person name="Liimatainen K."/>
            <person name="Lipzen A."/>
            <person name="Lukacs Z."/>
            <person name="Mihaltcheva S."/>
            <person name="Morgado L.N."/>
            <person name="Niskanen T."/>
            <person name="Noordeloos M.E."/>
            <person name="Ohm R.A."/>
            <person name="Ortiz-Santana B."/>
            <person name="Ovrebo C."/>
            <person name="Racz N."/>
            <person name="Riley R."/>
            <person name="Savchenko A."/>
            <person name="Shiryaev A."/>
            <person name="Soop K."/>
            <person name="Spirin V."/>
            <person name="Szebenyi C."/>
            <person name="Tomsovsky M."/>
            <person name="Tulloss R.E."/>
            <person name="Uehling J."/>
            <person name="Grigoriev I.V."/>
            <person name="Vagvolgyi C."/>
            <person name="Papp T."/>
            <person name="Martin F.M."/>
            <person name="Miettinen O."/>
            <person name="Hibbett D.S."/>
            <person name="Nagy L.G."/>
        </authorList>
    </citation>
    <scope>NUCLEOTIDE SEQUENCE [LARGE SCALE GENOMIC DNA]</scope>
    <source>
        <strain evidence="2 3">CBS 166.37</strain>
    </source>
</reference>
<dbReference type="GO" id="GO:0009052">
    <property type="term" value="P:pentose-phosphate shunt, non-oxidative branch"/>
    <property type="evidence" value="ECO:0007669"/>
    <property type="project" value="TreeGrafter"/>
</dbReference>
<dbReference type="Gene3D" id="3.20.20.70">
    <property type="entry name" value="Aldolase class I"/>
    <property type="match status" value="1"/>
</dbReference>
<dbReference type="AlphaFoldDB" id="A0A5C3MAC9"/>
<dbReference type="STRING" id="68775.A0A5C3MAC9"/>
<keyword evidence="3" id="KW-1185">Reference proteome</keyword>
<accession>A0A5C3MAC9</accession>
<dbReference type="Proteomes" id="UP000308652">
    <property type="component" value="Unassembled WGS sequence"/>
</dbReference>
<protein>
    <submittedName>
        <fullName evidence="2">Aldolase</fullName>
    </submittedName>
</protein>
<dbReference type="OrthoDB" id="1711136at2759"/>
<name>A0A5C3MAC9_9AGAR</name>
<dbReference type="PANTHER" id="PTHR10683">
    <property type="entry name" value="TRANSALDOLASE"/>
    <property type="match status" value="1"/>
</dbReference>
<evidence type="ECO:0000313" key="3">
    <source>
        <dbReference type="Proteomes" id="UP000308652"/>
    </source>
</evidence>
<dbReference type="EMBL" id="ML213594">
    <property type="protein sequence ID" value="TFK41575.1"/>
    <property type="molecule type" value="Genomic_DNA"/>
</dbReference>
<proteinExistence type="predicted"/>
<dbReference type="InterPro" id="IPR001585">
    <property type="entry name" value="TAL/FSA"/>
</dbReference>
<evidence type="ECO:0000313" key="2">
    <source>
        <dbReference type="EMBL" id="TFK41575.1"/>
    </source>
</evidence>
<dbReference type="GO" id="GO:0005975">
    <property type="term" value="P:carbohydrate metabolic process"/>
    <property type="evidence" value="ECO:0007669"/>
    <property type="project" value="InterPro"/>
</dbReference>
<sequence length="340" mass="37400">MPEANSLLSQIHKLVTVDVDSMDSAVAARHALSTEAFSDMTSNQAILYNEAIRPENSALIKHAIQYVQAKALNQSPDAFIQDVIDVLTVLLAKRVYPNITGKLHAQTSPSTAYDSEKTIEHAKKLVALFEEHDIPKNRVCIKIPATPESMIACHYLTKIGIQTLATCLFSVPQAVAASQAGCIYVAPYFNELQELRVHFEPQLWIEYKNPVVEHPMSQVIQSIIQLFKEINSKTLVMPASIVNAKEAIALASLRPDHITISSAVLDELASSPAVAPEIMDQAASCFVPSVKGIGYLDNSAVLLKEALMGDHTASKKLVDALSIFEEYEKKTKDFIKQFEL</sequence>
<dbReference type="Pfam" id="PF00923">
    <property type="entry name" value="TAL_FSA"/>
    <property type="match status" value="1"/>
</dbReference>
<gene>
    <name evidence="2" type="ORF">BDQ12DRAFT_720417</name>
</gene>
<dbReference type="PANTHER" id="PTHR10683:SF39">
    <property type="entry name" value="TRANSALDOLASE"/>
    <property type="match status" value="1"/>
</dbReference>